<feature type="transmembrane region" description="Helical" evidence="1">
    <location>
        <begin position="140"/>
        <end position="159"/>
    </location>
</feature>
<evidence type="ECO:0000256" key="1">
    <source>
        <dbReference type="SAM" id="Phobius"/>
    </source>
</evidence>
<reference evidence="4" key="1">
    <citation type="submission" date="2017-03" db="EMBL/GenBank/DDBJ databases">
        <authorList>
            <person name="Safronova V.I."/>
            <person name="Sazanova A.L."/>
            <person name="Chirak E.R."/>
        </authorList>
    </citation>
    <scope>NUCLEOTIDE SEQUENCE [LARGE SCALE GENOMIC DNA]</scope>
    <source>
        <strain evidence="4">Ach-343</strain>
    </source>
</reference>
<feature type="transmembrane region" description="Helical" evidence="1">
    <location>
        <begin position="201"/>
        <end position="219"/>
    </location>
</feature>
<dbReference type="GO" id="GO:0000271">
    <property type="term" value="P:polysaccharide biosynthetic process"/>
    <property type="evidence" value="ECO:0007669"/>
    <property type="project" value="TreeGrafter"/>
</dbReference>
<keyword evidence="3" id="KW-0012">Acyltransferase</keyword>
<dbReference type="Proteomes" id="UP000248616">
    <property type="component" value="Unassembled WGS sequence"/>
</dbReference>
<dbReference type="GO" id="GO:0016747">
    <property type="term" value="F:acyltransferase activity, transferring groups other than amino-acyl groups"/>
    <property type="evidence" value="ECO:0007669"/>
    <property type="project" value="InterPro"/>
</dbReference>
<evidence type="ECO:0000259" key="2">
    <source>
        <dbReference type="Pfam" id="PF01757"/>
    </source>
</evidence>
<feature type="transmembrane region" description="Helical" evidence="1">
    <location>
        <begin position="319"/>
        <end position="338"/>
    </location>
</feature>
<organism evidence="3 4">
    <name type="scientific">Mesorhizobium kowhaii</name>
    <dbReference type="NCBI Taxonomy" id="1300272"/>
    <lineage>
        <taxon>Bacteria</taxon>
        <taxon>Pseudomonadati</taxon>
        <taxon>Pseudomonadota</taxon>
        <taxon>Alphaproteobacteria</taxon>
        <taxon>Hyphomicrobiales</taxon>
        <taxon>Phyllobacteriaceae</taxon>
        <taxon>Mesorhizobium</taxon>
    </lineage>
</organism>
<feature type="transmembrane region" description="Helical" evidence="1">
    <location>
        <begin position="12"/>
        <end position="33"/>
    </location>
</feature>
<keyword evidence="1" id="KW-1133">Transmembrane helix</keyword>
<feature type="transmembrane region" description="Helical" evidence="1">
    <location>
        <begin position="53"/>
        <end position="77"/>
    </location>
</feature>
<feature type="transmembrane region" description="Helical" evidence="1">
    <location>
        <begin position="226"/>
        <end position="245"/>
    </location>
</feature>
<dbReference type="PANTHER" id="PTHR23028">
    <property type="entry name" value="ACETYLTRANSFERASE"/>
    <property type="match status" value="1"/>
</dbReference>
<feature type="transmembrane region" description="Helical" evidence="1">
    <location>
        <begin position="171"/>
        <end position="189"/>
    </location>
</feature>
<feature type="domain" description="Acyltransferase 3" evidence="2">
    <location>
        <begin position="11"/>
        <end position="338"/>
    </location>
</feature>
<dbReference type="Pfam" id="PF01757">
    <property type="entry name" value="Acyl_transf_3"/>
    <property type="match status" value="1"/>
</dbReference>
<keyword evidence="1" id="KW-0472">Membrane</keyword>
<proteinExistence type="predicted"/>
<dbReference type="InterPro" id="IPR050879">
    <property type="entry name" value="Acyltransferase_3"/>
</dbReference>
<gene>
    <name evidence="3" type="ORF">B5V02_14495</name>
</gene>
<feature type="transmembrane region" description="Helical" evidence="1">
    <location>
        <begin position="290"/>
        <end position="313"/>
    </location>
</feature>
<dbReference type="RefSeq" id="WP_111544855.1">
    <property type="nucleotide sequence ID" value="NZ_MZXV01000032.1"/>
</dbReference>
<evidence type="ECO:0000313" key="4">
    <source>
        <dbReference type="Proteomes" id="UP000248616"/>
    </source>
</evidence>
<dbReference type="OrthoDB" id="9807745at2"/>
<keyword evidence="3" id="KW-0808">Transferase</keyword>
<dbReference type="AlphaFoldDB" id="A0A2W7C329"/>
<sequence length="361" mass="40002">MAQQKKITFGGVDILRFLAAVMVMVYHYGFWVWAFPDGVSARATGGIPAQPAIGAWVESGWVGVQIFFVISGFVIAFSAERSTPLRFFEARVKRLAPAVWICAPVTAVVLLIVGLSWPTDAVTRLVRTGLFVPYAPWVDSVYWTLGIEIAFYAIVWTLLRLGRFHQMEMVAIAIGLVSTLFWCLYYPLGWADLAETRTLDLLLVHHGVFFATGVMLWLMRFKAVTTARLAFCALFLGGGVLQIASSVDVHILKVGQQMPFAPPTLIFLAAVGLMAWSLRLDLSWSGWRRIGLMTYPLYLLHDVVGAALLGVLVRAGLPHLFSMVIVGATMIAASWLVATEAEPRIRLLLDHTVFRYRLKAA</sequence>
<evidence type="ECO:0000313" key="3">
    <source>
        <dbReference type="EMBL" id="PZV37502.1"/>
    </source>
</evidence>
<feature type="transmembrane region" description="Helical" evidence="1">
    <location>
        <begin position="98"/>
        <end position="117"/>
    </location>
</feature>
<feature type="transmembrane region" description="Helical" evidence="1">
    <location>
        <begin position="260"/>
        <end position="278"/>
    </location>
</feature>
<accession>A0A2W7C329</accession>
<protein>
    <submittedName>
        <fullName evidence="3">Acyltransferase</fullName>
    </submittedName>
</protein>
<keyword evidence="4" id="KW-1185">Reference proteome</keyword>
<name>A0A2W7C329_9HYPH</name>
<dbReference type="GO" id="GO:0016020">
    <property type="term" value="C:membrane"/>
    <property type="evidence" value="ECO:0007669"/>
    <property type="project" value="TreeGrafter"/>
</dbReference>
<dbReference type="PANTHER" id="PTHR23028:SF53">
    <property type="entry name" value="ACYL_TRANSF_3 DOMAIN-CONTAINING PROTEIN"/>
    <property type="match status" value="1"/>
</dbReference>
<keyword evidence="1" id="KW-0812">Transmembrane</keyword>
<comment type="caution">
    <text evidence="3">The sequence shown here is derived from an EMBL/GenBank/DDBJ whole genome shotgun (WGS) entry which is preliminary data.</text>
</comment>
<dbReference type="InterPro" id="IPR002656">
    <property type="entry name" value="Acyl_transf_3_dom"/>
</dbReference>
<dbReference type="EMBL" id="MZXV01000032">
    <property type="protein sequence ID" value="PZV37502.1"/>
    <property type="molecule type" value="Genomic_DNA"/>
</dbReference>